<dbReference type="InterPro" id="IPR012836">
    <property type="entry name" value="FlgF"/>
</dbReference>
<keyword evidence="6" id="KW-0969">Cilium</keyword>
<dbReference type="Proteomes" id="UP000322294">
    <property type="component" value="Unassembled WGS sequence"/>
</dbReference>
<dbReference type="NCBIfam" id="TIGR02490">
    <property type="entry name" value="flgF"/>
    <property type="match status" value="1"/>
</dbReference>
<keyword evidence="2" id="KW-0975">Bacterial flagellum</keyword>
<evidence type="ECO:0000256" key="2">
    <source>
        <dbReference type="RuleBase" id="RU362116"/>
    </source>
</evidence>
<gene>
    <name evidence="6" type="ORF">LZ11_00259</name>
</gene>
<organism evidence="6 7">
    <name type="scientific">Thermosediminibacter litoriperuensis</name>
    <dbReference type="NCBI Taxonomy" id="291989"/>
    <lineage>
        <taxon>Bacteria</taxon>
        <taxon>Bacillati</taxon>
        <taxon>Bacillota</taxon>
        <taxon>Clostridia</taxon>
        <taxon>Thermosediminibacterales</taxon>
        <taxon>Thermosediminibacteraceae</taxon>
        <taxon>Thermosediminibacter</taxon>
    </lineage>
</organism>
<dbReference type="Pfam" id="PF22692">
    <property type="entry name" value="LlgE_F_G_D1"/>
    <property type="match status" value="1"/>
</dbReference>
<dbReference type="PANTHER" id="PTHR30435:SF19">
    <property type="entry name" value="FLAGELLAR BASAL-BODY ROD PROTEIN FLGG"/>
    <property type="match status" value="1"/>
</dbReference>
<dbReference type="InterPro" id="IPR037925">
    <property type="entry name" value="FlgE/F/G-like"/>
</dbReference>
<evidence type="ECO:0000259" key="3">
    <source>
        <dbReference type="Pfam" id="PF00460"/>
    </source>
</evidence>
<evidence type="ECO:0000259" key="5">
    <source>
        <dbReference type="Pfam" id="PF22692"/>
    </source>
</evidence>
<dbReference type="NCBIfam" id="TIGR03506">
    <property type="entry name" value="FlgEFG_subfam"/>
    <property type="match status" value="1"/>
</dbReference>
<dbReference type="SUPFAM" id="SSF117143">
    <property type="entry name" value="Flagellar hook protein flgE"/>
    <property type="match status" value="1"/>
</dbReference>
<comment type="subcellular location">
    <subcellularLocation>
        <location evidence="2">Bacterial flagellum basal body</location>
    </subcellularLocation>
</comment>
<keyword evidence="7" id="KW-1185">Reference proteome</keyword>
<name>A0A5S5AY43_9FIRM</name>
<accession>A0A5S5AY43</accession>
<dbReference type="InterPro" id="IPR020013">
    <property type="entry name" value="Flagellar_FlgE/F/G"/>
</dbReference>
<dbReference type="GO" id="GO:0071978">
    <property type="term" value="P:bacterial-type flagellum-dependent swarming motility"/>
    <property type="evidence" value="ECO:0007669"/>
    <property type="project" value="TreeGrafter"/>
</dbReference>
<dbReference type="AlphaFoldDB" id="A0A5S5AY43"/>
<comment type="similarity">
    <text evidence="1 2">Belongs to the flagella basal body rod proteins family.</text>
</comment>
<dbReference type="OrthoDB" id="9804559at2"/>
<dbReference type="PANTHER" id="PTHR30435">
    <property type="entry name" value="FLAGELLAR PROTEIN"/>
    <property type="match status" value="1"/>
</dbReference>
<evidence type="ECO:0000256" key="1">
    <source>
        <dbReference type="ARBA" id="ARBA00009677"/>
    </source>
</evidence>
<proteinExistence type="inferred from homology"/>
<dbReference type="PROSITE" id="PS00588">
    <property type="entry name" value="FLAGELLA_BB_ROD"/>
    <property type="match status" value="1"/>
</dbReference>
<evidence type="ECO:0000313" key="7">
    <source>
        <dbReference type="Proteomes" id="UP000322294"/>
    </source>
</evidence>
<evidence type="ECO:0000313" key="6">
    <source>
        <dbReference type="EMBL" id="TYP58804.1"/>
    </source>
</evidence>
<dbReference type="Pfam" id="PF00460">
    <property type="entry name" value="Flg_bb_rod"/>
    <property type="match status" value="1"/>
</dbReference>
<dbReference type="InterPro" id="IPR053967">
    <property type="entry name" value="LlgE_F_G-like_D1"/>
</dbReference>
<keyword evidence="6" id="KW-0966">Cell projection</keyword>
<reference evidence="6 7" key="1">
    <citation type="submission" date="2019-07" db="EMBL/GenBank/DDBJ databases">
        <title>Genomic Encyclopedia of Type Strains, Phase I: the one thousand microbial genomes (KMG-I) project.</title>
        <authorList>
            <person name="Kyrpides N."/>
        </authorList>
    </citation>
    <scope>NUCLEOTIDE SEQUENCE [LARGE SCALE GENOMIC DNA]</scope>
    <source>
        <strain evidence="6 7">DSM 16647</strain>
    </source>
</reference>
<dbReference type="EMBL" id="VNHO01000002">
    <property type="protein sequence ID" value="TYP58804.1"/>
    <property type="molecule type" value="Genomic_DNA"/>
</dbReference>
<feature type="domain" description="Flagellar basal-body/hook protein C-terminal" evidence="4">
    <location>
        <begin position="213"/>
        <end position="256"/>
    </location>
</feature>
<dbReference type="InterPro" id="IPR001444">
    <property type="entry name" value="Flag_bb_rod_N"/>
</dbReference>
<dbReference type="InterPro" id="IPR019776">
    <property type="entry name" value="Flagellar_basal_body_rod_CS"/>
</dbReference>
<dbReference type="GO" id="GO:0030694">
    <property type="term" value="C:bacterial-type flagellum basal body, rod"/>
    <property type="evidence" value="ECO:0007669"/>
    <property type="project" value="InterPro"/>
</dbReference>
<keyword evidence="6" id="KW-0282">Flagellum</keyword>
<dbReference type="RefSeq" id="WP_148865887.1">
    <property type="nucleotide sequence ID" value="NZ_VNHO01000002.1"/>
</dbReference>
<sequence>MIRGLYTSASGMLVEMARTDVISNNLANVNTTGFKKDRAVFRAFPEMNIHRFDDPEPAGAGFKIDPVPFIGALGTGAVLDEIHVDFTQGRIEMTSNPLDLAIEDTAAGERSFFEIQTPEGVRYTRDGSFTIDAGGFLVTREGYYVMGENGPVNLKEGSKVVINTRGEVYLDGQLVDRLRIAAFPAGSLLEKQGDNLYSAQEGVPLPADARIIQGALERSNVNAVSEMVSLISAFRAYEANQRVVKAHDDTLASAVNEIARI</sequence>
<dbReference type="InterPro" id="IPR010930">
    <property type="entry name" value="Flg_bb/hook_C_dom"/>
</dbReference>
<dbReference type="Pfam" id="PF06429">
    <property type="entry name" value="Flg_bbr_C"/>
    <property type="match status" value="1"/>
</dbReference>
<comment type="caution">
    <text evidence="6">The sequence shown here is derived from an EMBL/GenBank/DDBJ whole genome shotgun (WGS) entry which is preliminary data.</text>
</comment>
<protein>
    <submittedName>
        <fullName evidence="6">Flagellar basal-body rod protein FlgG</fullName>
    </submittedName>
</protein>
<feature type="domain" description="Flagellar hook protein FlgE/F/G-like D1" evidence="5">
    <location>
        <begin position="111"/>
        <end position="169"/>
    </location>
</feature>
<feature type="domain" description="Flagellar basal body rod protein N-terminal" evidence="3">
    <location>
        <begin position="5"/>
        <end position="35"/>
    </location>
</feature>
<evidence type="ECO:0000259" key="4">
    <source>
        <dbReference type="Pfam" id="PF06429"/>
    </source>
</evidence>